<name>A0A9J5YUC0_SOLCO</name>
<evidence type="ECO:0000313" key="2">
    <source>
        <dbReference type="Proteomes" id="UP000824120"/>
    </source>
</evidence>
<comment type="caution">
    <text evidence="1">The sequence shown here is derived from an EMBL/GenBank/DDBJ whole genome shotgun (WGS) entry which is preliminary data.</text>
</comment>
<accession>A0A9J5YUC0</accession>
<dbReference type="EMBL" id="JACXVP010000005">
    <property type="protein sequence ID" value="KAG5603986.1"/>
    <property type="molecule type" value="Genomic_DNA"/>
</dbReference>
<proteinExistence type="predicted"/>
<organism evidence="1 2">
    <name type="scientific">Solanum commersonii</name>
    <name type="common">Commerson's wild potato</name>
    <name type="synonym">Commerson's nightshade</name>
    <dbReference type="NCBI Taxonomy" id="4109"/>
    <lineage>
        <taxon>Eukaryota</taxon>
        <taxon>Viridiplantae</taxon>
        <taxon>Streptophyta</taxon>
        <taxon>Embryophyta</taxon>
        <taxon>Tracheophyta</taxon>
        <taxon>Spermatophyta</taxon>
        <taxon>Magnoliopsida</taxon>
        <taxon>eudicotyledons</taxon>
        <taxon>Gunneridae</taxon>
        <taxon>Pentapetalae</taxon>
        <taxon>asterids</taxon>
        <taxon>lamiids</taxon>
        <taxon>Solanales</taxon>
        <taxon>Solanaceae</taxon>
        <taxon>Solanoideae</taxon>
        <taxon>Solaneae</taxon>
        <taxon>Solanum</taxon>
    </lineage>
</organism>
<dbReference type="Proteomes" id="UP000824120">
    <property type="component" value="Chromosome 5"/>
</dbReference>
<dbReference type="OrthoDB" id="2143914at2759"/>
<gene>
    <name evidence="1" type="ORF">H5410_025478</name>
</gene>
<keyword evidence="2" id="KW-1185">Reference proteome</keyword>
<protein>
    <submittedName>
        <fullName evidence="1">Uncharacterized protein</fullName>
    </submittedName>
</protein>
<evidence type="ECO:0000313" key="1">
    <source>
        <dbReference type="EMBL" id="KAG5603986.1"/>
    </source>
</evidence>
<reference evidence="1 2" key="1">
    <citation type="submission" date="2020-09" db="EMBL/GenBank/DDBJ databases">
        <title>De no assembly of potato wild relative species, Solanum commersonii.</title>
        <authorList>
            <person name="Cho K."/>
        </authorList>
    </citation>
    <scope>NUCLEOTIDE SEQUENCE [LARGE SCALE GENOMIC DNA]</scope>
    <source>
        <strain evidence="1">LZ3.2</strain>
        <tissue evidence="1">Leaf</tissue>
    </source>
</reference>
<dbReference type="AlphaFoldDB" id="A0A9J5YUC0"/>
<sequence>MTWLSCLFQSYALCPILPYWARSEKSLHGMANCCSKRIFFLRKKMILSSERLPEHSTIEVKNYWNSHLKLKLTKMGIDPMNYRIQEYVHKKNLEFFSSRNKGFDVEISDAESSSA</sequence>